<proteinExistence type="inferred from homology"/>
<name>A0ABN2TVM2_9ACTN</name>
<dbReference type="Gene3D" id="3.40.50.300">
    <property type="entry name" value="P-loop containing nucleotide triphosphate hydrolases"/>
    <property type="match status" value="1"/>
</dbReference>
<accession>A0ABN2TVM2</accession>
<keyword evidence="7" id="KW-1185">Reference proteome</keyword>
<dbReference type="InterPro" id="IPR005158">
    <property type="entry name" value="BTAD"/>
</dbReference>
<dbReference type="SMART" id="SM01043">
    <property type="entry name" value="BTAD"/>
    <property type="match status" value="1"/>
</dbReference>
<dbReference type="InterPro" id="IPR019734">
    <property type="entry name" value="TPR_rpt"/>
</dbReference>
<dbReference type="PANTHER" id="PTHR35807:SF1">
    <property type="entry name" value="TRANSCRIPTIONAL REGULATOR REDD"/>
    <property type="match status" value="1"/>
</dbReference>
<dbReference type="SUPFAM" id="SSF46894">
    <property type="entry name" value="C-terminal effector domain of the bipartite response regulators"/>
    <property type="match status" value="1"/>
</dbReference>
<dbReference type="InterPro" id="IPR016032">
    <property type="entry name" value="Sig_transdc_resp-reg_C-effctor"/>
</dbReference>
<dbReference type="InterPro" id="IPR001867">
    <property type="entry name" value="OmpR/PhoB-type_DNA-bd"/>
</dbReference>
<dbReference type="InterPro" id="IPR027417">
    <property type="entry name" value="P-loop_NTPase"/>
</dbReference>
<dbReference type="Proteomes" id="UP001500751">
    <property type="component" value="Unassembled WGS sequence"/>
</dbReference>
<dbReference type="Pfam" id="PF13424">
    <property type="entry name" value="TPR_12"/>
    <property type="match status" value="2"/>
</dbReference>
<dbReference type="InterPro" id="IPR036388">
    <property type="entry name" value="WH-like_DNA-bd_sf"/>
</dbReference>
<comment type="caution">
    <text evidence="6">The sequence shown here is derived from an EMBL/GenBank/DDBJ whole genome shotgun (WGS) entry which is preliminary data.</text>
</comment>
<dbReference type="CDD" id="cd15831">
    <property type="entry name" value="BTAD"/>
    <property type="match status" value="1"/>
</dbReference>
<keyword evidence="4" id="KW-0804">Transcription</keyword>
<keyword evidence="2" id="KW-0805">Transcription regulation</keyword>
<reference evidence="6 7" key="1">
    <citation type="journal article" date="2019" name="Int. J. Syst. Evol. Microbiol.">
        <title>The Global Catalogue of Microorganisms (GCM) 10K type strain sequencing project: providing services to taxonomists for standard genome sequencing and annotation.</title>
        <authorList>
            <consortium name="The Broad Institute Genomics Platform"/>
            <consortium name="The Broad Institute Genome Sequencing Center for Infectious Disease"/>
            <person name="Wu L."/>
            <person name="Ma J."/>
        </authorList>
    </citation>
    <scope>NUCLEOTIDE SEQUENCE [LARGE SCALE GENOMIC DNA]</scope>
    <source>
        <strain evidence="6 7">JCM 16014</strain>
    </source>
</reference>
<evidence type="ECO:0000313" key="7">
    <source>
        <dbReference type="Proteomes" id="UP001500751"/>
    </source>
</evidence>
<evidence type="ECO:0000256" key="1">
    <source>
        <dbReference type="ARBA" id="ARBA00005820"/>
    </source>
</evidence>
<dbReference type="SUPFAM" id="SSF52540">
    <property type="entry name" value="P-loop containing nucleoside triphosphate hydrolases"/>
    <property type="match status" value="1"/>
</dbReference>
<dbReference type="Pfam" id="PF00486">
    <property type="entry name" value="Trans_reg_C"/>
    <property type="match status" value="1"/>
</dbReference>
<dbReference type="EMBL" id="BAAAQN010000007">
    <property type="protein sequence ID" value="GAA2021101.1"/>
    <property type="molecule type" value="Genomic_DNA"/>
</dbReference>
<dbReference type="InterPro" id="IPR051677">
    <property type="entry name" value="AfsR-DnrI-RedD_regulator"/>
</dbReference>
<dbReference type="PANTHER" id="PTHR35807">
    <property type="entry name" value="TRANSCRIPTIONAL REGULATOR REDD-RELATED"/>
    <property type="match status" value="1"/>
</dbReference>
<dbReference type="InterPro" id="IPR042197">
    <property type="entry name" value="Apaf_helical"/>
</dbReference>
<organism evidence="6 7">
    <name type="scientific">Catenulispora yoronensis</name>
    <dbReference type="NCBI Taxonomy" id="450799"/>
    <lineage>
        <taxon>Bacteria</taxon>
        <taxon>Bacillati</taxon>
        <taxon>Actinomycetota</taxon>
        <taxon>Actinomycetes</taxon>
        <taxon>Catenulisporales</taxon>
        <taxon>Catenulisporaceae</taxon>
        <taxon>Catenulispora</taxon>
    </lineage>
</organism>
<dbReference type="Pfam" id="PF03704">
    <property type="entry name" value="BTAD"/>
    <property type="match status" value="1"/>
</dbReference>
<keyword evidence="3" id="KW-0238">DNA-binding</keyword>
<evidence type="ECO:0000313" key="6">
    <source>
        <dbReference type="EMBL" id="GAA2021101.1"/>
    </source>
</evidence>
<dbReference type="SUPFAM" id="SSF48452">
    <property type="entry name" value="TPR-like"/>
    <property type="match status" value="3"/>
</dbReference>
<dbReference type="Gene3D" id="1.10.10.10">
    <property type="entry name" value="Winged helix-like DNA-binding domain superfamily/Winged helix DNA-binding domain"/>
    <property type="match status" value="2"/>
</dbReference>
<dbReference type="Gene3D" id="1.25.40.10">
    <property type="entry name" value="Tetratricopeptide repeat domain"/>
    <property type="match status" value="3"/>
</dbReference>
<sequence>MTGDERDLGHYDLRSHGPVAFEIQMLGPLLVELDSRTLAIGGGRSAKALALLSINANKVVSAEQVVDVLWEVPPESARQQVHNVIAGLRRALRPTAGAAEVLTVDVGYKLSVPNYAVDIQRFEAWLRAADIAVASGELNEARRHLTQALGLWRGPALSGLDSPRLLSTATLLAEKRTSAVEQLSEISIELDEAASVVGILSEMMAEFPLRESLRAVLMRALYRSGRQADALAVYEDGRRRLADELGLDPGPQLREAHQQILASGGPEVLLAGVTLVPQRAEVAKGVKPPRPNFLPRDLSEFTGREAEIRRLLADAANADTSALVISAIDGMGGVGKTTLAVHLAHRLVDQYPDGQYFVDLQGFTVGVEPLSPMRALNVLLRSSGVPPEVIPQDLAARSAVWRSTLTGRRVLVLLDNAADVAQVRPLLPAEPGTLVLIASRRRMTALEGAVPLPLDVMPEDDAYKLFSHIAGADRIAAEPEEAKAVLTLCGRLPLAIQIAAARLRDRPSWSVGDLVSQLRRRGGRARTLISGDRNVMTVIGWSYQHLAVSQKLLFRRLSAHPGHDFDAHSAAALSGLSLEQVEDGLEDLLDINLLQQPRTGRYSFHDLVRDCAQDLHARDDDEEVRQATLRRLFDYYLISTVRWCRAMGVENRYVEFKAHQEPNHLKEVQSYEAALSLFEDEYRNIAAAARNAAAGGFDSHAWQLVCAMLPFFGRLNQWSEAEDLYSMALVSVRRLGLDYGESACLMGLAAVRRARGAVSEAHELISHAIEISRARGDLLAEACQLTNLGGIFLDENSFNESRECFLAALDLAVRLGDSDLQATLNNSLGVTCRELGRLAEALDHFSRSFEPGIASGELRTRVYALCNIGEVLNLQGRTSDARRRYEEALELSGVNRSPRSRALALAGLCAVHRASNDFSRALEAGREAVDLARSVDWFQIEGDALNAIGDTHISLGDLTSAERSYAQVESIGVGYSSERYIARAHEGMAHVALARFNTAKAKDHWRKALAVHPGGVIDAAAARRHLEADDPSSVQCWRCRRDQGGEAEQQNP</sequence>
<evidence type="ECO:0000256" key="2">
    <source>
        <dbReference type="ARBA" id="ARBA00023015"/>
    </source>
</evidence>
<feature type="domain" description="Bacterial transcriptional activator" evidence="5">
    <location>
        <begin position="117"/>
        <end position="261"/>
    </location>
</feature>
<dbReference type="InterPro" id="IPR011990">
    <property type="entry name" value="TPR-like_helical_dom_sf"/>
</dbReference>
<evidence type="ECO:0000256" key="4">
    <source>
        <dbReference type="ARBA" id="ARBA00023163"/>
    </source>
</evidence>
<dbReference type="Gene3D" id="1.10.8.430">
    <property type="entry name" value="Helical domain of apoptotic protease-activating factors"/>
    <property type="match status" value="1"/>
</dbReference>
<dbReference type="SMART" id="SM00028">
    <property type="entry name" value="TPR"/>
    <property type="match status" value="7"/>
</dbReference>
<dbReference type="PRINTS" id="PR00364">
    <property type="entry name" value="DISEASERSIST"/>
</dbReference>
<evidence type="ECO:0000259" key="5">
    <source>
        <dbReference type="SMART" id="SM01043"/>
    </source>
</evidence>
<gene>
    <name evidence="6" type="ORF">GCM10009839_17470</name>
</gene>
<comment type="similarity">
    <text evidence="1">Belongs to the AfsR/DnrI/RedD regulatory family.</text>
</comment>
<evidence type="ECO:0000256" key="3">
    <source>
        <dbReference type="ARBA" id="ARBA00023125"/>
    </source>
</evidence>
<protein>
    <submittedName>
        <fullName evidence="6">BTAD domain-containing putative transcriptional regulator</fullName>
    </submittedName>
</protein>